<reference evidence="4 5" key="1">
    <citation type="submission" date="2018-06" db="EMBL/GenBank/DDBJ databases">
        <authorList>
            <consortium name="Pathogen Informatics"/>
            <person name="Doyle S."/>
        </authorList>
    </citation>
    <scope>NUCLEOTIDE SEQUENCE [LARGE SCALE GENOMIC DNA]</scope>
    <source>
        <strain evidence="4 5">NCTC10994</strain>
    </source>
</reference>
<evidence type="ECO:0000256" key="3">
    <source>
        <dbReference type="ARBA" id="ARBA00023239"/>
    </source>
</evidence>
<dbReference type="GO" id="GO:0016829">
    <property type="term" value="F:lyase activity"/>
    <property type="evidence" value="ECO:0007669"/>
    <property type="project" value="UniProtKB-KW"/>
</dbReference>
<dbReference type="AlphaFoldDB" id="A0A2X4XFY9"/>
<dbReference type="Gene3D" id="3.90.226.10">
    <property type="entry name" value="2-enoyl-CoA Hydratase, Chain A, domain 1"/>
    <property type="match status" value="1"/>
</dbReference>
<organism evidence="4 5">
    <name type="scientific">Rhodococcus coprophilus</name>
    <dbReference type="NCBI Taxonomy" id="38310"/>
    <lineage>
        <taxon>Bacteria</taxon>
        <taxon>Bacillati</taxon>
        <taxon>Actinomycetota</taxon>
        <taxon>Actinomycetes</taxon>
        <taxon>Mycobacteriales</taxon>
        <taxon>Nocardiaceae</taxon>
        <taxon>Rhodococcus</taxon>
    </lineage>
</organism>
<dbReference type="Gene3D" id="1.10.12.10">
    <property type="entry name" value="Lyase 2-enoyl-coa Hydratase, Chain A, domain 2"/>
    <property type="match status" value="1"/>
</dbReference>
<evidence type="ECO:0000313" key="5">
    <source>
        <dbReference type="Proteomes" id="UP000249091"/>
    </source>
</evidence>
<dbReference type="STRING" id="1219011.GCA_001895045_03700"/>
<dbReference type="PANTHER" id="PTHR11941">
    <property type="entry name" value="ENOYL-COA HYDRATASE-RELATED"/>
    <property type="match status" value="1"/>
</dbReference>
<dbReference type="EC" id="4.2.1.-" evidence="4"/>
<dbReference type="CDD" id="cd06558">
    <property type="entry name" value="crotonase-like"/>
    <property type="match status" value="1"/>
</dbReference>
<evidence type="ECO:0000256" key="1">
    <source>
        <dbReference type="ARBA" id="ARBA00005254"/>
    </source>
</evidence>
<protein>
    <submittedName>
        <fullName evidence="4">Enoyl-CoA hydratase</fullName>
        <ecNumber evidence="4">4.2.1.-</ecNumber>
    </submittedName>
</protein>
<name>A0A2X4XFY9_9NOCA</name>
<keyword evidence="2" id="KW-0443">Lipid metabolism</keyword>
<gene>
    <name evidence="4" type="primary">caiD_7</name>
    <name evidence="4" type="ORF">NCTC10994_03031</name>
</gene>
<dbReference type="RefSeq" id="WP_072703687.1">
    <property type="nucleotide sequence ID" value="NZ_JAFBBL010000001.1"/>
</dbReference>
<dbReference type="GO" id="GO:0006635">
    <property type="term" value="P:fatty acid beta-oxidation"/>
    <property type="evidence" value="ECO:0007669"/>
    <property type="project" value="TreeGrafter"/>
</dbReference>
<dbReference type="InterPro" id="IPR001753">
    <property type="entry name" value="Enoyl-CoA_hydra/iso"/>
</dbReference>
<dbReference type="InterPro" id="IPR029045">
    <property type="entry name" value="ClpP/crotonase-like_dom_sf"/>
</dbReference>
<dbReference type="InterPro" id="IPR014748">
    <property type="entry name" value="Enoyl-CoA_hydra_C"/>
</dbReference>
<keyword evidence="5" id="KW-1185">Reference proteome</keyword>
<keyword evidence="3 4" id="KW-0456">Lyase</keyword>
<evidence type="ECO:0000313" key="4">
    <source>
        <dbReference type="EMBL" id="SQI35584.1"/>
    </source>
</evidence>
<comment type="similarity">
    <text evidence="1">Belongs to the enoyl-CoA hydratase/isomerase family.</text>
</comment>
<accession>A0A2X4XFY9</accession>
<proteinExistence type="inferred from homology"/>
<dbReference type="PANTHER" id="PTHR11941:SF169">
    <property type="entry name" value="(7AS)-7A-METHYL-1,5-DIOXO-2,3,5,6,7,7A-HEXAHYDRO-1H-INDENE-CARBOXYL-COA HYDROLASE"/>
    <property type="match status" value="1"/>
</dbReference>
<dbReference type="SUPFAM" id="SSF52096">
    <property type="entry name" value="ClpP/crotonase"/>
    <property type="match status" value="1"/>
</dbReference>
<dbReference type="Proteomes" id="UP000249091">
    <property type="component" value="Chromosome 1"/>
</dbReference>
<sequence length="261" mass="26824">MTSAVTEGLVREQHGSVLVLRIDRPEARNALTGEVIRGIGAAVAEAETDPEIRVVVLTGTGDRAFCAGMDLRAFARGDDIGLGTDDAAAAYARLGQGKLGVPVIGAANGSAVGGGLELLLGADIIVASSEAKFGLPEVKRGLFPAGGGTSIGTRIPVGAALEIALTGDPITAQRGYELGLVNAVVEPGEVMNTALDYARRIAANAPLGLAAVKELVRSSPTDPEYASERLGYWQSVVFASDDAKEGAAAFMEKRAPAWQGR</sequence>
<evidence type="ECO:0000256" key="2">
    <source>
        <dbReference type="ARBA" id="ARBA00023098"/>
    </source>
</evidence>
<dbReference type="EMBL" id="LS483468">
    <property type="protein sequence ID" value="SQI35584.1"/>
    <property type="molecule type" value="Genomic_DNA"/>
</dbReference>
<dbReference type="KEGG" id="rcr:NCTC10994_03031"/>
<dbReference type="Pfam" id="PF00378">
    <property type="entry name" value="ECH_1"/>
    <property type="match status" value="1"/>
</dbReference>